<gene>
    <name evidence="2" type="ORF">NC653_023477</name>
</gene>
<name>A0AAD6MHQ4_9ROSI</name>
<evidence type="ECO:0000256" key="1">
    <source>
        <dbReference type="SAM" id="MobiDB-lite"/>
    </source>
</evidence>
<organism evidence="2 3">
    <name type="scientific">Populus alba x Populus x berolinensis</name>
    <dbReference type="NCBI Taxonomy" id="444605"/>
    <lineage>
        <taxon>Eukaryota</taxon>
        <taxon>Viridiplantae</taxon>
        <taxon>Streptophyta</taxon>
        <taxon>Embryophyta</taxon>
        <taxon>Tracheophyta</taxon>
        <taxon>Spermatophyta</taxon>
        <taxon>Magnoliopsida</taxon>
        <taxon>eudicotyledons</taxon>
        <taxon>Gunneridae</taxon>
        <taxon>Pentapetalae</taxon>
        <taxon>rosids</taxon>
        <taxon>fabids</taxon>
        <taxon>Malpighiales</taxon>
        <taxon>Salicaceae</taxon>
        <taxon>Saliceae</taxon>
        <taxon>Populus</taxon>
    </lineage>
</organism>
<keyword evidence="3" id="KW-1185">Reference proteome</keyword>
<protein>
    <submittedName>
        <fullName evidence="2">Uncharacterized protein</fullName>
    </submittedName>
</protein>
<evidence type="ECO:0000313" key="3">
    <source>
        <dbReference type="Proteomes" id="UP001164929"/>
    </source>
</evidence>
<dbReference type="Proteomes" id="UP001164929">
    <property type="component" value="Chromosome 9"/>
</dbReference>
<proteinExistence type="predicted"/>
<comment type="caution">
    <text evidence="2">The sequence shown here is derived from an EMBL/GenBank/DDBJ whole genome shotgun (WGS) entry which is preliminary data.</text>
</comment>
<evidence type="ECO:0000313" key="2">
    <source>
        <dbReference type="EMBL" id="KAJ6985542.1"/>
    </source>
</evidence>
<dbReference type="AlphaFoldDB" id="A0AAD6MHQ4"/>
<reference evidence="2" key="1">
    <citation type="journal article" date="2023" name="Mol. Ecol. Resour.">
        <title>Chromosome-level genome assembly of a triploid poplar Populus alba 'Berolinensis'.</title>
        <authorList>
            <person name="Chen S."/>
            <person name="Yu Y."/>
            <person name="Wang X."/>
            <person name="Wang S."/>
            <person name="Zhang T."/>
            <person name="Zhou Y."/>
            <person name="He R."/>
            <person name="Meng N."/>
            <person name="Wang Y."/>
            <person name="Liu W."/>
            <person name="Liu Z."/>
            <person name="Liu J."/>
            <person name="Guo Q."/>
            <person name="Huang H."/>
            <person name="Sederoff R.R."/>
            <person name="Wang G."/>
            <person name="Qu G."/>
            <person name="Chen S."/>
        </authorList>
    </citation>
    <scope>NUCLEOTIDE SEQUENCE</scope>
    <source>
        <strain evidence="2">SC-2020</strain>
    </source>
</reference>
<accession>A0AAD6MHQ4</accession>
<feature type="region of interest" description="Disordered" evidence="1">
    <location>
        <begin position="1"/>
        <end position="28"/>
    </location>
</feature>
<dbReference type="EMBL" id="JAQIZT010000009">
    <property type="protein sequence ID" value="KAJ6985542.1"/>
    <property type="molecule type" value="Genomic_DNA"/>
</dbReference>
<sequence length="169" mass="19368">MLPRGGVRSDKSSLEPQDEAGQDTDRGERNRPLELEFRIFAGDQHTTSWIPSGAAGFPGDFAQLAIHFFIFCPEESCYRDIYKDDLKTEVCTHGNSTWKSFAGVDGQFRHLGYFRAFVRNLSLLGFHEQFRSFSLPPVLYSDDNIEKYRTLHIGVFRDSTIHFSSFTDQ</sequence>